<dbReference type="AlphaFoldDB" id="A0A9X3TVC4"/>
<dbReference type="GO" id="GO:0009228">
    <property type="term" value="P:thiamine biosynthetic process"/>
    <property type="evidence" value="ECO:0007669"/>
    <property type="project" value="UniProtKB-KW"/>
</dbReference>
<evidence type="ECO:0000313" key="5">
    <source>
        <dbReference type="Proteomes" id="UP001141619"/>
    </source>
</evidence>
<dbReference type="Pfam" id="PF02581">
    <property type="entry name" value="TMP-TENI"/>
    <property type="match status" value="1"/>
</dbReference>
<keyword evidence="2" id="KW-0784">Thiamine biosynthesis</keyword>
<dbReference type="InterPro" id="IPR022998">
    <property type="entry name" value="ThiamineP_synth_TenI"/>
</dbReference>
<protein>
    <submittedName>
        <fullName evidence="4">Thiamine phosphate synthase</fullName>
    </submittedName>
</protein>
<dbReference type="InterPro" id="IPR036206">
    <property type="entry name" value="ThiamineP_synth_sf"/>
</dbReference>
<dbReference type="GO" id="GO:0005737">
    <property type="term" value="C:cytoplasm"/>
    <property type="evidence" value="ECO:0007669"/>
    <property type="project" value="TreeGrafter"/>
</dbReference>
<evidence type="ECO:0000313" key="4">
    <source>
        <dbReference type="EMBL" id="MDA5192445.1"/>
    </source>
</evidence>
<dbReference type="Gene3D" id="3.20.20.70">
    <property type="entry name" value="Aldolase class I"/>
    <property type="match status" value="1"/>
</dbReference>
<reference evidence="4" key="2">
    <citation type="journal article" date="2023" name="Syst. Appl. Microbiol.">
        <title>Govania unica gen. nov., sp. nov., a rare biosphere bacterium that represents a novel family in the class Alphaproteobacteria.</title>
        <authorList>
            <person name="Vandamme P."/>
            <person name="Peeters C."/>
            <person name="Hettiarachchi A."/>
            <person name="Cnockaert M."/>
            <person name="Carlier A."/>
        </authorList>
    </citation>
    <scope>NUCLEOTIDE SEQUENCE</scope>
    <source>
        <strain evidence="4">LMG 31809</strain>
    </source>
</reference>
<dbReference type="SUPFAM" id="SSF51391">
    <property type="entry name" value="Thiamin phosphate synthase"/>
    <property type="match status" value="1"/>
</dbReference>
<proteinExistence type="predicted"/>
<comment type="caution">
    <text evidence="4">The sequence shown here is derived from an EMBL/GenBank/DDBJ whole genome shotgun (WGS) entry which is preliminary data.</text>
</comment>
<feature type="domain" description="Thiamine phosphate synthase/TenI" evidence="3">
    <location>
        <begin position="36"/>
        <end position="200"/>
    </location>
</feature>
<dbReference type="Proteomes" id="UP001141619">
    <property type="component" value="Unassembled WGS sequence"/>
</dbReference>
<evidence type="ECO:0000256" key="1">
    <source>
        <dbReference type="ARBA" id="ARBA00004948"/>
    </source>
</evidence>
<dbReference type="RefSeq" id="WP_274942152.1">
    <property type="nucleotide sequence ID" value="NZ_JANWOI010000001.1"/>
</dbReference>
<evidence type="ECO:0000259" key="3">
    <source>
        <dbReference type="Pfam" id="PF02581"/>
    </source>
</evidence>
<dbReference type="CDD" id="cd00564">
    <property type="entry name" value="TMP_TenI"/>
    <property type="match status" value="1"/>
</dbReference>
<comment type="pathway">
    <text evidence="1">Cofactor biosynthesis; thiamine diphosphate biosynthesis.</text>
</comment>
<evidence type="ECO:0000256" key="2">
    <source>
        <dbReference type="ARBA" id="ARBA00022977"/>
    </source>
</evidence>
<reference evidence="4" key="1">
    <citation type="submission" date="2022-08" db="EMBL/GenBank/DDBJ databases">
        <authorList>
            <person name="Vandamme P."/>
            <person name="Hettiarachchi A."/>
            <person name="Peeters C."/>
            <person name="Cnockaert M."/>
            <person name="Carlier A."/>
        </authorList>
    </citation>
    <scope>NUCLEOTIDE SEQUENCE</scope>
    <source>
        <strain evidence="4">LMG 31809</strain>
    </source>
</reference>
<accession>A0A9X3TVC4</accession>
<dbReference type="EMBL" id="JANWOI010000001">
    <property type="protein sequence ID" value="MDA5192445.1"/>
    <property type="molecule type" value="Genomic_DNA"/>
</dbReference>
<keyword evidence="5" id="KW-1185">Reference proteome</keyword>
<name>A0A9X3TVC4_9PROT</name>
<dbReference type="InterPro" id="IPR013785">
    <property type="entry name" value="Aldolase_TIM"/>
</dbReference>
<gene>
    <name evidence="4" type="ORF">NYP16_00535</name>
</gene>
<dbReference type="PANTHER" id="PTHR20857">
    <property type="entry name" value="THIAMINE-PHOSPHATE PYROPHOSPHORYLASE"/>
    <property type="match status" value="1"/>
</dbReference>
<dbReference type="PANTHER" id="PTHR20857:SF15">
    <property type="entry name" value="THIAMINE-PHOSPHATE SYNTHASE"/>
    <property type="match status" value="1"/>
</dbReference>
<organism evidence="4 5">
    <name type="scientific">Govanella unica</name>
    <dbReference type="NCBI Taxonomy" id="2975056"/>
    <lineage>
        <taxon>Bacteria</taxon>
        <taxon>Pseudomonadati</taxon>
        <taxon>Pseudomonadota</taxon>
        <taxon>Alphaproteobacteria</taxon>
        <taxon>Emcibacterales</taxon>
        <taxon>Govanellaceae</taxon>
        <taxon>Govanella</taxon>
    </lineage>
</organism>
<sequence>MSAQALFTFAEHLPATILRGRRLPRLWFLTDHNRVPDPERVVATLPAGSGVILRDYGYAKRERLATDLALCAGHHGLIFLVAGDMRIAEDVGADGVHIPERDYEHLASLRAAHPRWLLTAAAHSGDAVRRAVTAGADAVFVSPVFPTRSHPGEDALGLDAFAAIADQASLPVIALGGIDGVTVQQLSGTPIAGIAAIGALADG</sequence>
<dbReference type="GO" id="GO:0004789">
    <property type="term" value="F:thiamine-phosphate diphosphorylase activity"/>
    <property type="evidence" value="ECO:0007669"/>
    <property type="project" value="TreeGrafter"/>
</dbReference>